<dbReference type="AlphaFoldDB" id="A0A2S8JBN3"/>
<gene>
    <name evidence="2" type="ORF">C5613_12850</name>
</gene>
<dbReference type="EMBL" id="PUIO01000013">
    <property type="protein sequence ID" value="PQP24405.1"/>
    <property type="molecule type" value="Genomic_DNA"/>
</dbReference>
<feature type="compositionally biased region" description="Low complexity" evidence="1">
    <location>
        <begin position="17"/>
        <end position="27"/>
    </location>
</feature>
<evidence type="ECO:0000313" key="3">
    <source>
        <dbReference type="Proteomes" id="UP000239290"/>
    </source>
</evidence>
<protein>
    <submittedName>
        <fullName evidence="2">Uncharacterized protein</fullName>
    </submittedName>
</protein>
<evidence type="ECO:0000313" key="2">
    <source>
        <dbReference type="EMBL" id="PQP24405.1"/>
    </source>
</evidence>
<dbReference type="Proteomes" id="UP000239290">
    <property type="component" value="Unassembled WGS sequence"/>
</dbReference>
<accession>A0A2S8JBN3</accession>
<name>A0A2S8JBN3_RHOOP</name>
<reference evidence="3" key="1">
    <citation type="submission" date="2018-02" db="EMBL/GenBank/DDBJ databases">
        <title>Draft genome sequencing of Rhodococcus opacus KU647198.</title>
        <authorList>
            <person name="Zheng B.-X."/>
        </authorList>
    </citation>
    <scope>NUCLEOTIDE SEQUENCE [LARGE SCALE GENOMIC DNA]</scope>
    <source>
        <strain evidence="3">04-OD7</strain>
    </source>
</reference>
<evidence type="ECO:0000256" key="1">
    <source>
        <dbReference type="SAM" id="MobiDB-lite"/>
    </source>
</evidence>
<organism evidence="2 3">
    <name type="scientific">Rhodococcus opacus</name>
    <name type="common">Nocardia opaca</name>
    <dbReference type="NCBI Taxonomy" id="37919"/>
    <lineage>
        <taxon>Bacteria</taxon>
        <taxon>Bacillati</taxon>
        <taxon>Actinomycetota</taxon>
        <taxon>Actinomycetes</taxon>
        <taxon>Mycobacteriales</taxon>
        <taxon>Nocardiaceae</taxon>
        <taxon>Rhodococcus</taxon>
    </lineage>
</organism>
<sequence length="81" mass="8978">MITHPPVGRESNHSRSRSSTVRTSAGSLRLQTRTPASFGGAKEFVAGVRLKAEDDELDGWRGREARAARPMSQQFNLIARR</sequence>
<feature type="region of interest" description="Disordered" evidence="1">
    <location>
        <begin position="1"/>
        <end position="36"/>
    </location>
</feature>
<proteinExistence type="predicted"/>
<comment type="caution">
    <text evidence="2">The sequence shown here is derived from an EMBL/GenBank/DDBJ whole genome shotgun (WGS) entry which is preliminary data.</text>
</comment>